<organism evidence="1 2">
    <name type="scientific">Rhodonia placenta</name>
    <dbReference type="NCBI Taxonomy" id="104341"/>
    <lineage>
        <taxon>Eukaryota</taxon>
        <taxon>Fungi</taxon>
        <taxon>Dikarya</taxon>
        <taxon>Basidiomycota</taxon>
        <taxon>Agaricomycotina</taxon>
        <taxon>Agaricomycetes</taxon>
        <taxon>Polyporales</taxon>
        <taxon>Adustoporiaceae</taxon>
        <taxon>Rhodonia</taxon>
    </lineage>
</organism>
<accession>A0A8H7P288</accession>
<dbReference type="EMBL" id="JADOXO010000102">
    <property type="protein sequence ID" value="KAF9813549.1"/>
    <property type="molecule type" value="Genomic_DNA"/>
</dbReference>
<sequence length="157" mass="17629">MSVTYARFSYYLYDETVSKCVPREFYVPLPKASEQNFGPVPEHEAGMPWKMKVAPDGARYCEELDAYVPAHLTYTIRGIKQTKAPLKDRMRSRRFWRVDGKDAEVDRTVCAIGLTHGKMTLVSLKDAQSDEAIRQAGAAPFASSRKSGWGADDAGCW</sequence>
<evidence type="ECO:0000313" key="2">
    <source>
        <dbReference type="Proteomes" id="UP000639403"/>
    </source>
</evidence>
<dbReference type="AlphaFoldDB" id="A0A8H7P288"/>
<reference evidence="1" key="2">
    <citation type="journal article" name="Front. Microbiol.">
        <title>Degradative Capacity of Two Strains of Rhodonia placenta: From Phenotype to Genotype.</title>
        <authorList>
            <person name="Kolle M."/>
            <person name="Horta M.A.C."/>
            <person name="Nowrousian M."/>
            <person name="Ohm R.A."/>
            <person name="Benz J.P."/>
            <person name="Pilgard A."/>
        </authorList>
    </citation>
    <scope>NUCLEOTIDE SEQUENCE</scope>
    <source>
        <strain evidence="1">FPRL280</strain>
    </source>
</reference>
<gene>
    <name evidence="1" type="ORF">IEO21_05530</name>
</gene>
<comment type="caution">
    <text evidence="1">The sequence shown here is derived from an EMBL/GenBank/DDBJ whole genome shotgun (WGS) entry which is preliminary data.</text>
</comment>
<dbReference type="Proteomes" id="UP000639403">
    <property type="component" value="Unassembled WGS sequence"/>
</dbReference>
<name>A0A8H7P288_9APHY</name>
<protein>
    <submittedName>
        <fullName evidence="1">Uncharacterized protein</fullName>
    </submittedName>
</protein>
<proteinExistence type="predicted"/>
<evidence type="ECO:0000313" key="1">
    <source>
        <dbReference type="EMBL" id="KAF9813549.1"/>
    </source>
</evidence>
<reference evidence="1" key="1">
    <citation type="submission" date="2020-11" db="EMBL/GenBank/DDBJ databases">
        <authorList>
            <person name="Koelle M."/>
            <person name="Horta M.A.C."/>
            <person name="Nowrousian M."/>
            <person name="Ohm R.A."/>
            <person name="Benz P."/>
            <person name="Pilgard A."/>
        </authorList>
    </citation>
    <scope>NUCLEOTIDE SEQUENCE</scope>
    <source>
        <strain evidence="1">FPRL280</strain>
    </source>
</reference>